<dbReference type="Proteomes" id="UP000658127">
    <property type="component" value="Unassembled WGS sequence"/>
</dbReference>
<proteinExistence type="predicted"/>
<accession>A0ABQ2KYW5</accession>
<name>A0ABQ2KYW5_9NOCA</name>
<evidence type="ECO:0000256" key="1">
    <source>
        <dbReference type="SAM" id="MobiDB-lite"/>
    </source>
</evidence>
<protein>
    <submittedName>
        <fullName evidence="2">Uncharacterized protein</fullName>
    </submittedName>
</protein>
<evidence type="ECO:0000313" key="3">
    <source>
        <dbReference type="Proteomes" id="UP000658127"/>
    </source>
</evidence>
<comment type="caution">
    <text evidence="2">The sequence shown here is derived from an EMBL/GenBank/DDBJ whole genome shotgun (WGS) entry which is preliminary data.</text>
</comment>
<gene>
    <name evidence="2" type="ORF">GCM10011610_60150</name>
</gene>
<organism evidence="2 3">
    <name type="scientific">Nocardia rhizosphaerihabitans</name>
    <dbReference type="NCBI Taxonomy" id="1691570"/>
    <lineage>
        <taxon>Bacteria</taxon>
        <taxon>Bacillati</taxon>
        <taxon>Actinomycetota</taxon>
        <taxon>Actinomycetes</taxon>
        <taxon>Mycobacteriales</taxon>
        <taxon>Nocardiaceae</taxon>
        <taxon>Nocardia</taxon>
    </lineage>
</organism>
<reference evidence="3" key="1">
    <citation type="journal article" date="2019" name="Int. J. Syst. Evol. Microbiol.">
        <title>The Global Catalogue of Microorganisms (GCM) 10K type strain sequencing project: providing services to taxonomists for standard genome sequencing and annotation.</title>
        <authorList>
            <consortium name="The Broad Institute Genomics Platform"/>
            <consortium name="The Broad Institute Genome Sequencing Center for Infectious Disease"/>
            <person name="Wu L."/>
            <person name="Ma J."/>
        </authorList>
    </citation>
    <scope>NUCLEOTIDE SEQUENCE [LARGE SCALE GENOMIC DNA]</scope>
    <source>
        <strain evidence="3">CGMCC 4.7329</strain>
    </source>
</reference>
<sequence>MHPRLRPEAALPMSLAGRSPRPDEPDIHVTVEFSSVRMDFVACLTAALVFICEVGARRLCTVTIDSEHCAGLPRLPTERLYLLP</sequence>
<keyword evidence="3" id="KW-1185">Reference proteome</keyword>
<dbReference type="EMBL" id="BMNE01000009">
    <property type="protein sequence ID" value="GGN95769.1"/>
    <property type="molecule type" value="Genomic_DNA"/>
</dbReference>
<feature type="region of interest" description="Disordered" evidence="1">
    <location>
        <begin position="1"/>
        <end position="24"/>
    </location>
</feature>
<evidence type="ECO:0000313" key="2">
    <source>
        <dbReference type="EMBL" id="GGN95769.1"/>
    </source>
</evidence>